<gene>
    <name evidence="1" type="ORF">CRENBAI_013322</name>
</gene>
<protein>
    <submittedName>
        <fullName evidence="1">Uncharacterized protein</fullName>
    </submittedName>
</protein>
<reference evidence="1 2" key="1">
    <citation type="submission" date="2021-06" db="EMBL/GenBank/DDBJ databases">
        <authorList>
            <person name="Palmer J.M."/>
        </authorList>
    </citation>
    <scope>NUCLEOTIDE SEQUENCE [LARGE SCALE GENOMIC DNA]</scope>
    <source>
        <strain evidence="1 2">MEX-2019</strain>
        <tissue evidence="1">Muscle</tissue>
    </source>
</reference>
<dbReference type="EMBL" id="JAHHUM010002331">
    <property type="protein sequence ID" value="KAK5604663.1"/>
    <property type="molecule type" value="Genomic_DNA"/>
</dbReference>
<keyword evidence="2" id="KW-1185">Reference proteome</keyword>
<evidence type="ECO:0000313" key="1">
    <source>
        <dbReference type="EMBL" id="KAK5604663.1"/>
    </source>
</evidence>
<name>A0AAV9R5Y4_9TELE</name>
<proteinExistence type="predicted"/>
<evidence type="ECO:0000313" key="2">
    <source>
        <dbReference type="Proteomes" id="UP001311232"/>
    </source>
</evidence>
<comment type="caution">
    <text evidence="1">The sequence shown here is derived from an EMBL/GenBank/DDBJ whole genome shotgun (WGS) entry which is preliminary data.</text>
</comment>
<organism evidence="1 2">
    <name type="scientific">Crenichthys baileyi</name>
    <name type="common">White River springfish</name>
    <dbReference type="NCBI Taxonomy" id="28760"/>
    <lineage>
        <taxon>Eukaryota</taxon>
        <taxon>Metazoa</taxon>
        <taxon>Chordata</taxon>
        <taxon>Craniata</taxon>
        <taxon>Vertebrata</taxon>
        <taxon>Euteleostomi</taxon>
        <taxon>Actinopterygii</taxon>
        <taxon>Neopterygii</taxon>
        <taxon>Teleostei</taxon>
        <taxon>Neoteleostei</taxon>
        <taxon>Acanthomorphata</taxon>
        <taxon>Ovalentaria</taxon>
        <taxon>Atherinomorphae</taxon>
        <taxon>Cyprinodontiformes</taxon>
        <taxon>Goodeidae</taxon>
        <taxon>Crenichthys</taxon>
    </lineage>
</organism>
<accession>A0AAV9R5Y4</accession>
<dbReference type="Proteomes" id="UP001311232">
    <property type="component" value="Unassembled WGS sequence"/>
</dbReference>
<dbReference type="AlphaFoldDB" id="A0AAV9R5Y4"/>
<sequence length="106" mass="12532">MYTQLQRKDSDHHINMPKVQIFHHRLMQTQTVMEILKPRMDWARKRKFRFRLIFSKHHLPLLCVDSISVHRSEDPVGHVFIFGISYTSITEKCPVTGCESGFCCQT</sequence>